<dbReference type="InterPro" id="IPR013762">
    <property type="entry name" value="Integrase-like_cat_sf"/>
</dbReference>
<dbReference type="InterPro" id="IPR010998">
    <property type="entry name" value="Integrase_recombinase_N"/>
</dbReference>
<dbReference type="InterPro" id="IPR011010">
    <property type="entry name" value="DNA_brk_join_enz"/>
</dbReference>
<dbReference type="Gene3D" id="3.30.160.60">
    <property type="entry name" value="Classic Zinc Finger"/>
    <property type="match status" value="1"/>
</dbReference>
<accession>A0A443VMN5</accession>
<dbReference type="GO" id="GO:0003677">
    <property type="term" value="F:DNA binding"/>
    <property type="evidence" value="ECO:0007669"/>
    <property type="project" value="UniProtKB-KW"/>
</dbReference>
<comment type="similarity">
    <text evidence="1">Belongs to the 'phage' integrase family.</text>
</comment>
<dbReference type="Proteomes" id="UP000288843">
    <property type="component" value="Unassembled WGS sequence"/>
</dbReference>
<feature type="domain" description="Tyr recombinase" evidence="5">
    <location>
        <begin position="192"/>
        <end position="379"/>
    </location>
</feature>
<keyword evidence="2" id="KW-0229">DNA integration</keyword>
<gene>
    <name evidence="6" type="ORF">DN603_14140</name>
</gene>
<dbReference type="Gene3D" id="1.10.150.130">
    <property type="match status" value="1"/>
</dbReference>
<sequence length="381" mass="43012">MAARPRKHNVNIPNLYCKLDKRTSRVYWQYRHPLSGTFVGFGTDEEAAKIAASEMNRLIAEQETQQSYALIDMAIKAKTKHQPGMRVKDWVKKYNEIQLERMENMEIKKPTVDSRRLCSKVLADRVPNIRIADIDTKVIATIIDEYKTAGKARMAQLIRAVFIDVFKEAQHAGEVPPGYNPALASRNPIVKVKRKRLSLEEWKIIFENAASMPPAAQNSMLLALITGQRLGDIVSFKFSDVWDDHLHIIQNKTGSKIALPLTLRCDAIGISLGEVIARCRDRVISKYLIHHTLHHANGKPGSKIPEKSISRYFATARDSSGIDWGDGSTAPPFHEQRSLSSRLYKEQGIDVKTLLGHKTDAMSQVYADDRGLDWKKLDVAT</sequence>
<dbReference type="GO" id="GO:0008907">
    <property type="term" value="F:integrase activity"/>
    <property type="evidence" value="ECO:0007669"/>
    <property type="project" value="InterPro"/>
</dbReference>
<keyword evidence="3" id="KW-0238">DNA-binding</keyword>
<reference evidence="6 7" key="1">
    <citation type="submission" date="2018-06" db="EMBL/GenBank/DDBJ databases">
        <title>Carbapenemase-producing Enterobacteriaceae present in wastewater treatment plant effluent and nearby surface waters in the US.</title>
        <authorList>
            <person name="Mathys D.A."/>
            <person name="Mollenkopf D.F."/>
            <person name="Feicht S.M."/>
            <person name="Adams R.J."/>
            <person name="Albers A.L."/>
            <person name="Stuever D.M."/>
            <person name="Daniels J.B."/>
            <person name="Wittum T.E."/>
        </authorList>
    </citation>
    <scope>NUCLEOTIDE SEQUENCE [LARGE SCALE GENOMIC DNA]</scope>
    <source>
        <strain evidence="6 7">GEO_47_Down_B</strain>
    </source>
</reference>
<dbReference type="EMBL" id="QKOX01000012">
    <property type="protein sequence ID" value="RWT22513.1"/>
    <property type="molecule type" value="Genomic_DNA"/>
</dbReference>
<evidence type="ECO:0000313" key="7">
    <source>
        <dbReference type="Proteomes" id="UP000288843"/>
    </source>
</evidence>
<evidence type="ECO:0000313" key="6">
    <source>
        <dbReference type="EMBL" id="RWT22513.1"/>
    </source>
</evidence>
<evidence type="ECO:0000256" key="4">
    <source>
        <dbReference type="ARBA" id="ARBA00023172"/>
    </source>
</evidence>
<dbReference type="Pfam" id="PF09003">
    <property type="entry name" value="Arm-DNA-bind_1"/>
    <property type="match status" value="1"/>
</dbReference>
<proteinExistence type="inferred from homology"/>
<keyword evidence="4" id="KW-0233">DNA recombination</keyword>
<dbReference type="AlphaFoldDB" id="A0A443VMN5"/>
<evidence type="ECO:0000259" key="5">
    <source>
        <dbReference type="PROSITE" id="PS51898"/>
    </source>
</evidence>
<dbReference type="InterPro" id="IPR015094">
    <property type="entry name" value="Integrase_lambda-typ_DNA-bd_N"/>
</dbReference>
<dbReference type="SUPFAM" id="SSF56349">
    <property type="entry name" value="DNA breaking-rejoining enzymes"/>
    <property type="match status" value="1"/>
</dbReference>
<dbReference type="RefSeq" id="WP_128319823.1">
    <property type="nucleotide sequence ID" value="NZ_QKOX01000012.1"/>
</dbReference>
<dbReference type="Gene3D" id="1.10.443.10">
    <property type="entry name" value="Intergrase catalytic core"/>
    <property type="match status" value="1"/>
</dbReference>
<organism evidence="6 7">
    <name type="scientific">Raoultella planticola</name>
    <name type="common">Klebsiella planticola</name>
    <dbReference type="NCBI Taxonomy" id="575"/>
    <lineage>
        <taxon>Bacteria</taxon>
        <taxon>Pseudomonadati</taxon>
        <taxon>Pseudomonadota</taxon>
        <taxon>Gammaproteobacteria</taxon>
        <taxon>Enterobacterales</taxon>
        <taxon>Enterobacteriaceae</taxon>
        <taxon>Klebsiella/Raoultella group</taxon>
        <taxon>Raoultella</taxon>
    </lineage>
</organism>
<evidence type="ECO:0000256" key="2">
    <source>
        <dbReference type="ARBA" id="ARBA00022908"/>
    </source>
</evidence>
<evidence type="ECO:0000256" key="3">
    <source>
        <dbReference type="ARBA" id="ARBA00023125"/>
    </source>
</evidence>
<evidence type="ECO:0000256" key="1">
    <source>
        <dbReference type="ARBA" id="ARBA00008857"/>
    </source>
</evidence>
<dbReference type="PROSITE" id="PS51898">
    <property type="entry name" value="TYR_RECOMBINASE"/>
    <property type="match status" value="1"/>
</dbReference>
<protein>
    <submittedName>
        <fullName evidence="6">Integrase</fullName>
    </submittedName>
</protein>
<dbReference type="InterPro" id="IPR002104">
    <property type="entry name" value="Integrase_catalytic"/>
</dbReference>
<name>A0A443VMN5_RAOPL</name>
<dbReference type="GO" id="GO:0006310">
    <property type="term" value="P:DNA recombination"/>
    <property type="evidence" value="ECO:0007669"/>
    <property type="project" value="UniProtKB-KW"/>
</dbReference>
<comment type="caution">
    <text evidence="6">The sequence shown here is derived from an EMBL/GenBank/DDBJ whole genome shotgun (WGS) entry which is preliminary data.</text>
</comment>
<dbReference type="Pfam" id="PF00589">
    <property type="entry name" value="Phage_integrase"/>
    <property type="match status" value="1"/>
</dbReference>